<dbReference type="PANTHER" id="PTHR43744:SF9">
    <property type="entry name" value="POLYGALACTURONAN_RHAMNOGALACTURONAN TRANSPORT SYSTEM PERMEASE PROTEIN YTCP"/>
    <property type="match status" value="1"/>
</dbReference>
<dbReference type="Pfam" id="PF00528">
    <property type="entry name" value="BPD_transp_1"/>
    <property type="match status" value="1"/>
</dbReference>
<comment type="subcellular location">
    <subcellularLocation>
        <location evidence="1 7">Cell membrane</location>
        <topology evidence="1 7">Multi-pass membrane protein</topology>
    </subcellularLocation>
</comment>
<evidence type="ECO:0000313" key="10">
    <source>
        <dbReference type="Proteomes" id="UP000823922"/>
    </source>
</evidence>
<dbReference type="InterPro" id="IPR035906">
    <property type="entry name" value="MetI-like_sf"/>
</dbReference>
<dbReference type="PROSITE" id="PS50928">
    <property type="entry name" value="ABC_TM1"/>
    <property type="match status" value="1"/>
</dbReference>
<dbReference type="EMBL" id="DWVS01000193">
    <property type="protein sequence ID" value="HJC87881.1"/>
    <property type="molecule type" value="Genomic_DNA"/>
</dbReference>
<evidence type="ECO:0000256" key="7">
    <source>
        <dbReference type="RuleBase" id="RU363032"/>
    </source>
</evidence>
<proteinExistence type="inferred from homology"/>
<dbReference type="GO" id="GO:0005886">
    <property type="term" value="C:plasma membrane"/>
    <property type="evidence" value="ECO:0007669"/>
    <property type="project" value="UniProtKB-SubCell"/>
</dbReference>
<feature type="transmembrane region" description="Helical" evidence="7">
    <location>
        <begin position="259"/>
        <end position="276"/>
    </location>
</feature>
<dbReference type="CDD" id="cd06261">
    <property type="entry name" value="TM_PBP2"/>
    <property type="match status" value="1"/>
</dbReference>
<comment type="caution">
    <text evidence="9">The sequence shown here is derived from an EMBL/GenBank/DDBJ whole genome shotgun (WGS) entry which is preliminary data.</text>
</comment>
<accession>A0A9D2TRI5</accession>
<feature type="transmembrane region" description="Helical" evidence="7">
    <location>
        <begin position="109"/>
        <end position="129"/>
    </location>
</feature>
<keyword evidence="4 7" id="KW-0812">Transmembrane</keyword>
<protein>
    <submittedName>
        <fullName evidence="9">Carbohydrate ABC transporter permease</fullName>
    </submittedName>
</protein>
<keyword evidence="2 7" id="KW-0813">Transport</keyword>
<dbReference type="GO" id="GO:0055085">
    <property type="term" value="P:transmembrane transport"/>
    <property type="evidence" value="ECO:0007669"/>
    <property type="project" value="InterPro"/>
</dbReference>
<evidence type="ECO:0000256" key="2">
    <source>
        <dbReference type="ARBA" id="ARBA00022448"/>
    </source>
</evidence>
<evidence type="ECO:0000259" key="8">
    <source>
        <dbReference type="PROSITE" id="PS50928"/>
    </source>
</evidence>
<evidence type="ECO:0000256" key="5">
    <source>
        <dbReference type="ARBA" id="ARBA00022989"/>
    </source>
</evidence>
<feature type="transmembrane region" description="Helical" evidence="7">
    <location>
        <begin position="9"/>
        <end position="31"/>
    </location>
</feature>
<feature type="transmembrane region" description="Helical" evidence="7">
    <location>
        <begin position="182"/>
        <end position="204"/>
    </location>
</feature>
<name>A0A9D2TRI5_9FIRM</name>
<keyword evidence="5 7" id="KW-1133">Transmembrane helix</keyword>
<dbReference type="InterPro" id="IPR000515">
    <property type="entry name" value="MetI-like"/>
</dbReference>
<feature type="domain" description="ABC transmembrane type-1" evidence="8">
    <location>
        <begin position="74"/>
        <end position="275"/>
    </location>
</feature>
<evidence type="ECO:0000256" key="6">
    <source>
        <dbReference type="ARBA" id="ARBA00023136"/>
    </source>
</evidence>
<organism evidence="9 10">
    <name type="scientific">Candidatus Eisenbergiella intestinigallinarum</name>
    <dbReference type="NCBI Taxonomy" id="2838549"/>
    <lineage>
        <taxon>Bacteria</taxon>
        <taxon>Bacillati</taxon>
        <taxon>Bacillota</taxon>
        <taxon>Clostridia</taxon>
        <taxon>Lachnospirales</taxon>
        <taxon>Lachnospiraceae</taxon>
        <taxon>Eisenbergiella</taxon>
    </lineage>
</organism>
<evidence type="ECO:0000256" key="1">
    <source>
        <dbReference type="ARBA" id="ARBA00004651"/>
    </source>
</evidence>
<dbReference type="AlphaFoldDB" id="A0A9D2TRI5"/>
<dbReference type="Gene3D" id="1.10.3720.10">
    <property type="entry name" value="MetI-like"/>
    <property type="match status" value="1"/>
</dbReference>
<keyword evidence="6 7" id="KW-0472">Membrane</keyword>
<evidence type="ECO:0000256" key="3">
    <source>
        <dbReference type="ARBA" id="ARBA00022475"/>
    </source>
</evidence>
<reference evidence="9" key="2">
    <citation type="submission" date="2021-04" db="EMBL/GenBank/DDBJ databases">
        <authorList>
            <person name="Gilroy R."/>
        </authorList>
    </citation>
    <scope>NUCLEOTIDE SEQUENCE</scope>
    <source>
        <strain evidence="9">ChiBcec1-1630</strain>
    </source>
</reference>
<evidence type="ECO:0000256" key="4">
    <source>
        <dbReference type="ARBA" id="ARBA00022692"/>
    </source>
</evidence>
<feature type="transmembrane region" description="Helical" evidence="7">
    <location>
        <begin position="141"/>
        <end position="161"/>
    </location>
</feature>
<dbReference type="Proteomes" id="UP000823922">
    <property type="component" value="Unassembled WGS sequence"/>
</dbReference>
<reference evidence="9" key="1">
    <citation type="journal article" date="2021" name="PeerJ">
        <title>Extensive microbial diversity within the chicken gut microbiome revealed by metagenomics and culture.</title>
        <authorList>
            <person name="Gilroy R."/>
            <person name="Ravi A."/>
            <person name="Getino M."/>
            <person name="Pursley I."/>
            <person name="Horton D.L."/>
            <person name="Alikhan N.F."/>
            <person name="Baker D."/>
            <person name="Gharbi K."/>
            <person name="Hall N."/>
            <person name="Watson M."/>
            <person name="Adriaenssens E.M."/>
            <person name="Foster-Nyarko E."/>
            <person name="Jarju S."/>
            <person name="Secka A."/>
            <person name="Antonio M."/>
            <person name="Oren A."/>
            <person name="Chaudhuri R.R."/>
            <person name="La Ragione R."/>
            <person name="Hildebrand F."/>
            <person name="Pallen M.J."/>
        </authorList>
    </citation>
    <scope>NUCLEOTIDE SEQUENCE</scope>
    <source>
        <strain evidence="9">ChiBcec1-1630</strain>
    </source>
</reference>
<dbReference type="PANTHER" id="PTHR43744">
    <property type="entry name" value="ABC TRANSPORTER PERMEASE PROTEIN MG189-RELATED-RELATED"/>
    <property type="match status" value="1"/>
</dbReference>
<evidence type="ECO:0000313" key="9">
    <source>
        <dbReference type="EMBL" id="HJC87881.1"/>
    </source>
</evidence>
<feature type="transmembrane region" description="Helical" evidence="7">
    <location>
        <begin position="78"/>
        <end position="97"/>
    </location>
</feature>
<sequence>MRQKKISALAVRGILAAVLIIAGILCVYPFLYVFSMSISAPEHVIRKDVTFLPKGFSLEGYKLVFENPTVWRSYRNTILYTVFGTALNMVLTVLAAYPLSREKFVLRRPVSILITITMYVSGGMIPFFIVVTNLGLYNTPLAVILPFAVSAWNIIIARSFYEEIPEALAEAAQIDGASHLTVLVKIMLPLSKPILSVLLLYYAVGHWNNYFWPMVLVPNPQYQPLQVFLRSLLILKQDVGGASAQIGISRTAQMEQLKYAAIIVSVLPILFIYPFIQKYFVKGVSVGAVKE</sequence>
<dbReference type="SUPFAM" id="SSF161098">
    <property type="entry name" value="MetI-like"/>
    <property type="match status" value="1"/>
</dbReference>
<keyword evidence="3" id="KW-1003">Cell membrane</keyword>
<comment type="similarity">
    <text evidence="7">Belongs to the binding-protein-dependent transport system permease family.</text>
</comment>
<gene>
    <name evidence="9" type="ORF">H9926_07700</name>
</gene>